<dbReference type="PIRSF" id="PIRSF037846">
    <property type="entry name" value="Autolysin_YrvJ_prd"/>
    <property type="match status" value="1"/>
</dbReference>
<dbReference type="GO" id="GO:0030288">
    <property type="term" value="C:outer membrane-bounded periplasmic space"/>
    <property type="evidence" value="ECO:0007669"/>
    <property type="project" value="TreeGrafter"/>
</dbReference>
<protein>
    <submittedName>
        <fullName evidence="5">N-acetylmuramoyl-L-alanine amidase</fullName>
        <ecNumber evidence="5">3.5.1.28</ecNumber>
    </submittedName>
</protein>
<organism evidence="5 6">
    <name type="scientific">Parageobacillus toebii</name>
    <dbReference type="NCBI Taxonomy" id="153151"/>
    <lineage>
        <taxon>Bacteria</taxon>
        <taxon>Bacillati</taxon>
        <taxon>Bacillota</taxon>
        <taxon>Bacilli</taxon>
        <taxon>Bacillales</taxon>
        <taxon>Anoxybacillaceae</taxon>
        <taxon>Parageobacillus</taxon>
    </lineage>
</organism>
<evidence type="ECO:0000256" key="3">
    <source>
        <dbReference type="SAM" id="SignalP"/>
    </source>
</evidence>
<name>A0A150N8E8_9BACL</name>
<accession>A0A150N8E8</accession>
<feature type="domain" description="SH3b" evidence="4">
    <location>
        <begin position="31"/>
        <end position="94"/>
    </location>
</feature>
<dbReference type="EC" id="3.5.1.28" evidence="5"/>
<dbReference type="Gene3D" id="2.30.30.40">
    <property type="entry name" value="SH3 Domains"/>
    <property type="match status" value="4"/>
</dbReference>
<evidence type="ECO:0000313" key="5">
    <source>
        <dbReference type="EMBL" id="KYD32983.1"/>
    </source>
</evidence>
<keyword evidence="3" id="KW-0732">Signal</keyword>
<dbReference type="PROSITE" id="PS51781">
    <property type="entry name" value="SH3B"/>
    <property type="match status" value="3"/>
</dbReference>
<comment type="caution">
    <text evidence="5">The sequence shown here is derived from an EMBL/GenBank/DDBJ whole genome shotgun (WGS) entry which is preliminary data.</text>
</comment>
<dbReference type="GO" id="GO:0008745">
    <property type="term" value="F:N-acetylmuramoyl-L-alanine amidase activity"/>
    <property type="evidence" value="ECO:0007669"/>
    <property type="project" value="UniProtKB-EC"/>
</dbReference>
<dbReference type="PATRIC" id="fig|153151.4.peg.2491"/>
<feature type="domain" description="SH3b" evidence="4">
    <location>
        <begin position="228"/>
        <end position="292"/>
    </location>
</feature>
<dbReference type="SUPFAM" id="SSF53187">
    <property type="entry name" value="Zn-dependent exopeptidases"/>
    <property type="match status" value="1"/>
</dbReference>
<dbReference type="Proteomes" id="UP000075324">
    <property type="component" value="Unassembled WGS sequence"/>
</dbReference>
<dbReference type="AlphaFoldDB" id="A0A150N8E8"/>
<feature type="domain" description="SH3b" evidence="4">
    <location>
        <begin position="163"/>
        <end position="226"/>
    </location>
</feature>
<reference evidence="5 6" key="1">
    <citation type="submission" date="2016-01" db="EMBL/GenBank/DDBJ databases">
        <title>Draft Genome Sequences of Seven Thermophilic Sporeformers Isolated from Foods.</title>
        <authorList>
            <person name="Berendsen E.M."/>
            <person name="Wells-Bennik M.H."/>
            <person name="Krawcyk A.O."/>
            <person name="De Jong A."/>
            <person name="Holsappel S."/>
            <person name="Eijlander R.T."/>
            <person name="Kuipers O.P."/>
        </authorList>
    </citation>
    <scope>NUCLEOTIDE SEQUENCE [LARGE SCALE GENOMIC DNA]</scope>
    <source>
        <strain evidence="5 6">B4110</strain>
    </source>
</reference>
<dbReference type="InterPro" id="IPR050695">
    <property type="entry name" value="N-acetylmuramoyl_amidase_3"/>
</dbReference>
<keyword evidence="2" id="KW-0961">Cell wall biogenesis/degradation</keyword>
<evidence type="ECO:0000256" key="1">
    <source>
        <dbReference type="ARBA" id="ARBA00022801"/>
    </source>
</evidence>
<feature type="chain" id="PRO_5007565072" evidence="3">
    <location>
        <begin position="30"/>
        <end position="479"/>
    </location>
</feature>
<dbReference type="Pfam" id="PF01520">
    <property type="entry name" value="Amidase_3"/>
    <property type="match status" value="1"/>
</dbReference>
<sequence length="479" mass="53415">MNGLRMRSFVFLICMTVILAALPTSQAMAAKQTAVVTAKQVNVRQGPGTLYHVVMKVDQGETYRVVREKAGWVQLEIKQNQTGWVAQQYIAYVRKQAMATEDRLRVRTVPSLNGKVVGYLSQGQAVEVIEKENDWEKVVTPSFIGWVSSTYLASNDDKKTSMRQTGWVTADSLNVRARPSLQAERVEKVTYGQQVQIMFKQGQWYQIATENGKIGWVSSEYIAAVSPTASQWVKVLYNDVNIRSAPSLDGNIKATARYGERYRVLGKIGNWYEIEIVGQGSGYIAGWLVSAGADGKSESKTLKGKTIVIDAGHGGKDSGAISHTGMMEKTLTLRTAQLLKEKLQAQGANVVMTRSSDRYVSLSERVQTAYRYHADAFISIHYDSAKDQNAKGATVYYYDMFSDYLLALSLEHPFSRMMSIPFRGASFGDYYVIRENELPSVLVELGYLSNPTEASIIATDRYQQEVTSAISTGLRNYFE</sequence>
<evidence type="ECO:0000313" key="6">
    <source>
        <dbReference type="Proteomes" id="UP000075324"/>
    </source>
</evidence>
<evidence type="ECO:0000256" key="2">
    <source>
        <dbReference type="ARBA" id="ARBA00023316"/>
    </source>
</evidence>
<dbReference type="CDD" id="cd02696">
    <property type="entry name" value="MurNAc-LAA"/>
    <property type="match status" value="1"/>
</dbReference>
<dbReference type="PANTHER" id="PTHR30404:SF7">
    <property type="entry name" value="CELL WALL AMIDASE LYTH-RELATED"/>
    <property type="match status" value="1"/>
</dbReference>
<dbReference type="InterPro" id="IPR003646">
    <property type="entry name" value="SH3-like_bac-type"/>
</dbReference>
<dbReference type="GO" id="GO:0071555">
    <property type="term" value="P:cell wall organization"/>
    <property type="evidence" value="ECO:0007669"/>
    <property type="project" value="UniProtKB-KW"/>
</dbReference>
<dbReference type="SMART" id="SM00287">
    <property type="entry name" value="SH3b"/>
    <property type="match status" value="4"/>
</dbReference>
<dbReference type="PANTHER" id="PTHR30404">
    <property type="entry name" value="N-ACETYLMURAMOYL-L-ALANINE AMIDASE"/>
    <property type="match status" value="1"/>
</dbReference>
<dbReference type="GO" id="GO:0009253">
    <property type="term" value="P:peptidoglycan catabolic process"/>
    <property type="evidence" value="ECO:0007669"/>
    <property type="project" value="InterPro"/>
</dbReference>
<feature type="signal peptide" evidence="3">
    <location>
        <begin position="1"/>
        <end position="29"/>
    </location>
</feature>
<proteinExistence type="predicted"/>
<gene>
    <name evidence="5" type="ORF">B4110_3312</name>
</gene>
<keyword evidence="1 5" id="KW-0378">Hydrolase</keyword>
<dbReference type="InterPro" id="IPR017293">
    <property type="entry name" value="N-acetylmuramoyl-L-ala_amidase"/>
</dbReference>
<dbReference type="Pfam" id="PF08239">
    <property type="entry name" value="SH3_3"/>
    <property type="match status" value="4"/>
</dbReference>
<dbReference type="SMART" id="SM00646">
    <property type="entry name" value="Ami_3"/>
    <property type="match status" value="1"/>
</dbReference>
<dbReference type="EMBL" id="LQYW01000004">
    <property type="protein sequence ID" value="KYD32983.1"/>
    <property type="molecule type" value="Genomic_DNA"/>
</dbReference>
<dbReference type="InterPro" id="IPR002508">
    <property type="entry name" value="MurNAc-LAA_cat"/>
</dbReference>
<dbReference type="Gene3D" id="3.40.630.40">
    <property type="entry name" value="Zn-dependent exopeptidases"/>
    <property type="match status" value="1"/>
</dbReference>
<evidence type="ECO:0000259" key="4">
    <source>
        <dbReference type="PROSITE" id="PS51781"/>
    </source>
</evidence>